<evidence type="ECO:0000256" key="2">
    <source>
        <dbReference type="ARBA" id="ARBA00022723"/>
    </source>
</evidence>
<dbReference type="STRING" id="180332.GCA_000797495_00558"/>
<dbReference type="GO" id="GO:0016855">
    <property type="term" value="F:racemase and epimerase activity, acting on amino acids and derivatives"/>
    <property type="evidence" value="ECO:0007669"/>
    <property type="project" value="UniProtKB-UniRule"/>
</dbReference>
<evidence type="ECO:0000313" key="9">
    <source>
        <dbReference type="EMBL" id="TLD02089.1"/>
    </source>
</evidence>
<dbReference type="RefSeq" id="WP_138001984.1">
    <property type="nucleotide sequence ID" value="NZ_QGQD01000023.1"/>
</dbReference>
<dbReference type="SFLD" id="SFLDS00001">
    <property type="entry name" value="Enolase"/>
    <property type="match status" value="1"/>
</dbReference>
<dbReference type="GO" id="GO:0006518">
    <property type="term" value="P:peptide metabolic process"/>
    <property type="evidence" value="ECO:0007669"/>
    <property type="project" value="UniProtKB-ARBA"/>
</dbReference>
<evidence type="ECO:0000259" key="8">
    <source>
        <dbReference type="SMART" id="SM00922"/>
    </source>
</evidence>
<evidence type="ECO:0000256" key="3">
    <source>
        <dbReference type="ARBA" id="ARBA00022842"/>
    </source>
</evidence>
<dbReference type="EMBL" id="QGQD01000023">
    <property type="protein sequence ID" value="TLD02089.1"/>
    <property type="molecule type" value="Genomic_DNA"/>
</dbReference>
<name>A0A4U8QBP1_9FIRM</name>
<evidence type="ECO:0000256" key="6">
    <source>
        <dbReference type="PIRSR" id="PIRSR634603-3"/>
    </source>
</evidence>
<dbReference type="InterPro" id="IPR034603">
    <property type="entry name" value="Dipeptide_epimerase"/>
</dbReference>
<keyword evidence="3 6" id="KW-0460">Magnesium</keyword>
<dbReference type="SUPFAM" id="SSF51604">
    <property type="entry name" value="Enolase C-terminal domain-like"/>
    <property type="match status" value="1"/>
</dbReference>
<feature type="binding site" evidence="6">
    <location>
        <position position="216"/>
    </location>
    <ligand>
        <name>Mg(2+)</name>
        <dbReference type="ChEBI" id="CHEBI:18420"/>
    </ligand>
</feature>
<keyword evidence="2 6" id="KW-0479">Metal-binding</keyword>
<dbReference type="InterPro" id="IPR013341">
    <property type="entry name" value="Mandelate_racemase_N_dom"/>
</dbReference>
<dbReference type="SFLD" id="SFLDF00009">
    <property type="entry name" value="o-succinylbenzoate_synthase"/>
    <property type="match status" value="1"/>
</dbReference>
<evidence type="ECO:0000256" key="1">
    <source>
        <dbReference type="ARBA" id="ARBA00008031"/>
    </source>
</evidence>
<dbReference type="InterPro" id="IPR036849">
    <property type="entry name" value="Enolase-like_C_sf"/>
</dbReference>
<gene>
    <name evidence="9" type="ORF">DSM106044_01126</name>
</gene>
<dbReference type="EC" id="5.1.1.-" evidence="7"/>
<dbReference type="Pfam" id="PF02746">
    <property type="entry name" value="MR_MLE_N"/>
    <property type="match status" value="1"/>
</dbReference>
<dbReference type="SFLD" id="SFLDG00180">
    <property type="entry name" value="muconate_cycloisomerase"/>
    <property type="match status" value="1"/>
</dbReference>
<dbReference type="InterPro" id="IPR013342">
    <property type="entry name" value="Mandelate_racemase_C"/>
</dbReference>
<dbReference type="CDD" id="cd03319">
    <property type="entry name" value="L-Ala-DL-Glu_epimerase"/>
    <property type="match status" value="1"/>
</dbReference>
<dbReference type="Pfam" id="PF13378">
    <property type="entry name" value="MR_MLE_C"/>
    <property type="match status" value="1"/>
</dbReference>
<comment type="cofactor">
    <cofactor evidence="6 7">
        <name>Mg(2+)</name>
        <dbReference type="ChEBI" id="CHEBI:18420"/>
    </cofactor>
    <text evidence="6 7">Binds 1 Mg(2+) ion per subunit.</text>
</comment>
<dbReference type="SMART" id="SM00922">
    <property type="entry name" value="MR_MLE"/>
    <property type="match status" value="1"/>
</dbReference>
<dbReference type="PANTHER" id="PTHR48073">
    <property type="entry name" value="O-SUCCINYLBENZOATE SYNTHASE-RELATED"/>
    <property type="match status" value="1"/>
</dbReference>
<feature type="domain" description="Mandelate racemase/muconate lactonizing enzyme C-terminal" evidence="8">
    <location>
        <begin position="140"/>
        <end position="237"/>
    </location>
</feature>
<dbReference type="Gene3D" id="3.30.390.10">
    <property type="entry name" value="Enolase-like, N-terminal domain"/>
    <property type="match status" value="1"/>
</dbReference>
<dbReference type="Gene3D" id="3.20.20.120">
    <property type="entry name" value="Enolase-like C-terminal domain"/>
    <property type="match status" value="1"/>
</dbReference>
<sequence>MKIVDLKLEKIRIQLSEPFRVAFAVIDYSENVLVKIITDEGIAGYGEAAPLAFVTGETIEGVIAALQMFRQGLIGEDPLNIERIHALMNGAIAGNTSAKCAIDLALYDIRGKVMGQPVYKVLGGFANQVVNDITIGMDETEKMVEKARHYVQEEGYHILKIKTGSNLEKDIENIHKIREAVGPHIRLRVDANQGYCVSDAVKALDAFEKAGVEAVEQCLVDWDMEGAACIRQKARGIKVMLDESIHSPIDAAKACRLGAADTLNIKLMKCGGLYQAEQINAIAMANGVNCMVGCMLETKLAITAGLSLVASKQNITEADCDSFLYYKDESTGMRGGFTREGDIFTLSDKPGFGLDINF</sequence>
<accession>A0A4U8QBP1</accession>
<dbReference type="AlphaFoldDB" id="A0A4U8QBP1"/>
<organism evidence="9 10">
    <name type="scientific">Robinsoniella peoriensis</name>
    <dbReference type="NCBI Taxonomy" id="180332"/>
    <lineage>
        <taxon>Bacteria</taxon>
        <taxon>Bacillati</taxon>
        <taxon>Bacillota</taxon>
        <taxon>Clostridia</taxon>
        <taxon>Lachnospirales</taxon>
        <taxon>Lachnospiraceae</taxon>
        <taxon>Robinsoniella</taxon>
    </lineage>
</organism>
<dbReference type="SUPFAM" id="SSF54826">
    <property type="entry name" value="Enolase N-terminal domain-like"/>
    <property type="match status" value="1"/>
</dbReference>
<feature type="binding site" evidence="6">
    <location>
        <position position="242"/>
    </location>
    <ligand>
        <name>Mg(2+)</name>
        <dbReference type="ChEBI" id="CHEBI:18420"/>
    </ligand>
</feature>
<protein>
    <recommendedName>
        <fullName evidence="7">Dipeptide epimerase</fullName>
        <ecNumber evidence="7">5.1.1.-</ecNumber>
    </recommendedName>
</protein>
<keyword evidence="10" id="KW-1185">Reference proteome</keyword>
<keyword evidence="4 7" id="KW-0413">Isomerase</keyword>
<proteinExistence type="inferred from homology"/>
<dbReference type="PANTHER" id="PTHR48073:SF2">
    <property type="entry name" value="O-SUCCINYLBENZOATE SYNTHASE"/>
    <property type="match status" value="1"/>
</dbReference>
<dbReference type="GO" id="GO:0000287">
    <property type="term" value="F:magnesium ion binding"/>
    <property type="evidence" value="ECO:0007669"/>
    <property type="project" value="UniProtKB-ARBA"/>
</dbReference>
<evidence type="ECO:0000313" key="10">
    <source>
        <dbReference type="Proteomes" id="UP000306509"/>
    </source>
</evidence>
<dbReference type="FunFam" id="3.30.390.10:FF:000009">
    <property type="entry name" value="Hydrophobic dipeptide epimerase"/>
    <property type="match status" value="1"/>
</dbReference>
<feature type="active site" description="Proton acceptor; specific for (S)-substrate epimerization" evidence="5">
    <location>
        <position position="266"/>
    </location>
</feature>
<dbReference type="InterPro" id="IPR029017">
    <property type="entry name" value="Enolase-like_N"/>
</dbReference>
<feature type="binding site" evidence="6">
    <location>
        <position position="190"/>
    </location>
    <ligand>
        <name>Mg(2+)</name>
        <dbReference type="ChEBI" id="CHEBI:18420"/>
    </ligand>
</feature>
<dbReference type="Proteomes" id="UP000306509">
    <property type="component" value="Unassembled WGS sequence"/>
</dbReference>
<evidence type="ECO:0000256" key="7">
    <source>
        <dbReference type="RuleBase" id="RU366006"/>
    </source>
</evidence>
<comment type="similarity">
    <text evidence="1 7">Belongs to the mandelate racemase/muconate lactonizing enzyme family.</text>
</comment>
<reference evidence="9 10" key="1">
    <citation type="journal article" date="2019" name="Anaerobe">
        <title>Detection of Robinsoniella peoriensis in multiple bone samples of a trauma patient.</title>
        <authorList>
            <person name="Schrottner P."/>
            <person name="Hartwich K."/>
            <person name="Bunk B."/>
            <person name="Schober I."/>
            <person name="Helbig S."/>
            <person name="Rudolph W.W."/>
            <person name="Gunzer F."/>
        </authorList>
    </citation>
    <scope>NUCLEOTIDE SEQUENCE [LARGE SCALE GENOMIC DNA]</scope>
    <source>
        <strain evidence="9 10">DSM 106044</strain>
    </source>
</reference>
<feature type="active site" description="Proton acceptor; specific for (R)-substrate epimerization" evidence="5">
    <location>
        <position position="162"/>
    </location>
</feature>
<evidence type="ECO:0000256" key="5">
    <source>
        <dbReference type="PIRSR" id="PIRSR634603-1"/>
    </source>
</evidence>
<comment type="caution">
    <text evidence="9">The sequence shown here is derived from an EMBL/GenBank/DDBJ whole genome shotgun (WGS) entry which is preliminary data.</text>
</comment>
<evidence type="ECO:0000256" key="4">
    <source>
        <dbReference type="ARBA" id="ARBA00023235"/>
    </source>
</evidence>
<dbReference type="InterPro" id="IPR029065">
    <property type="entry name" value="Enolase_C-like"/>
</dbReference>